<comment type="cofactor">
    <cofactor evidence="1">
        <name>Mg(2+)</name>
        <dbReference type="ChEBI" id="CHEBI:18420"/>
    </cofactor>
</comment>
<evidence type="ECO:0000256" key="1">
    <source>
        <dbReference type="ARBA" id="ARBA00001946"/>
    </source>
</evidence>
<feature type="coiled-coil region" evidence="13">
    <location>
        <begin position="257"/>
        <end position="295"/>
    </location>
</feature>
<dbReference type="SFLD" id="SFLDS00005">
    <property type="entry name" value="Isoprenoid_Synthase_Type_I"/>
    <property type="match status" value="1"/>
</dbReference>
<dbReference type="FunFam" id="1.10.600.10:FF:000001">
    <property type="entry name" value="Geranylgeranyl diphosphate synthase"/>
    <property type="match status" value="1"/>
</dbReference>
<dbReference type="EC" id="2.5.1.10" evidence="3"/>
<reference evidence="14" key="1">
    <citation type="submission" date="2019-09" db="EMBL/GenBank/DDBJ databases">
        <title>In-depth cultivation of the pig gut microbiome towards novel bacterial diversity and tailored functional studies.</title>
        <authorList>
            <person name="Wylensek D."/>
            <person name="Hitch T.C.A."/>
            <person name="Clavel T."/>
        </authorList>
    </citation>
    <scope>NUCLEOTIDE SEQUENCE</scope>
    <source>
        <strain evidence="14">RF-744-FAT-WT-3</strain>
    </source>
</reference>
<gene>
    <name evidence="14" type="ORF">FYJ66_05685</name>
</gene>
<dbReference type="RefSeq" id="WP_154572551.1">
    <property type="nucleotide sequence ID" value="NZ_DBEZJY010000017.1"/>
</dbReference>
<evidence type="ECO:0000256" key="5">
    <source>
        <dbReference type="ARBA" id="ARBA00022679"/>
    </source>
</evidence>
<evidence type="ECO:0000256" key="7">
    <source>
        <dbReference type="ARBA" id="ARBA00022842"/>
    </source>
</evidence>
<evidence type="ECO:0000256" key="12">
    <source>
        <dbReference type="RuleBase" id="RU004466"/>
    </source>
</evidence>
<dbReference type="GO" id="GO:0005737">
    <property type="term" value="C:cytoplasm"/>
    <property type="evidence" value="ECO:0007669"/>
    <property type="project" value="UniProtKB-ARBA"/>
</dbReference>
<accession>A0A6A8M8C2</accession>
<dbReference type="InterPro" id="IPR033749">
    <property type="entry name" value="Polyprenyl_synt_CS"/>
</dbReference>
<keyword evidence="6" id="KW-0479">Metal-binding</keyword>
<evidence type="ECO:0000256" key="9">
    <source>
        <dbReference type="ARBA" id="ARBA00032380"/>
    </source>
</evidence>
<dbReference type="AlphaFoldDB" id="A0A6A8M8C2"/>
<dbReference type="InterPro" id="IPR000092">
    <property type="entry name" value="Polyprenyl_synt"/>
</dbReference>
<keyword evidence="7" id="KW-0460">Magnesium</keyword>
<dbReference type="PANTHER" id="PTHR43281">
    <property type="entry name" value="FARNESYL DIPHOSPHATE SYNTHASE"/>
    <property type="match status" value="1"/>
</dbReference>
<comment type="catalytic activity">
    <reaction evidence="11">
        <text>isopentenyl diphosphate + (2E)-geranyl diphosphate = (2E,6E)-farnesyl diphosphate + diphosphate</text>
        <dbReference type="Rhea" id="RHEA:19361"/>
        <dbReference type="ChEBI" id="CHEBI:33019"/>
        <dbReference type="ChEBI" id="CHEBI:58057"/>
        <dbReference type="ChEBI" id="CHEBI:128769"/>
        <dbReference type="ChEBI" id="CHEBI:175763"/>
        <dbReference type="EC" id="2.5.1.10"/>
    </reaction>
</comment>
<keyword evidence="5 12" id="KW-0808">Transferase</keyword>
<comment type="caution">
    <text evidence="14">The sequence shown here is derived from an EMBL/GenBank/DDBJ whole genome shotgun (WGS) entry which is preliminary data.</text>
</comment>
<dbReference type="PROSITE" id="PS00444">
    <property type="entry name" value="POLYPRENYL_SYNTHASE_2"/>
    <property type="match status" value="1"/>
</dbReference>
<comment type="similarity">
    <text evidence="2 12">Belongs to the FPP/GGPP synthase family.</text>
</comment>
<evidence type="ECO:0000256" key="4">
    <source>
        <dbReference type="ARBA" id="ARBA00015100"/>
    </source>
</evidence>
<dbReference type="SUPFAM" id="SSF48576">
    <property type="entry name" value="Terpenoid synthases"/>
    <property type="match status" value="1"/>
</dbReference>
<dbReference type="PANTHER" id="PTHR43281:SF1">
    <property type="entry name" value="FARNESYL DIPHOSPHATE SYNTHASE"/>
    <property type="match status" value="1"/>
</dbReference>
<name>A0A6A8M8C2_9FIRM</name>
<evidence type="ECO:0000256" key="8">
    <source>
        <dbReference type="ARBA" id="ARBA00023229"/>
    </source>
</evidence>
<keyword evidence="8" id="KW-0414">Isoprene biosynthesis</keyword>
<evidence type="ECO:0000256" key="6">
    <source>
        <dbReference type="ARBA" id="ARBA00022723"/>
    </source>
</evidence>
<dbReference type="GO" id="GO:0046872">
    <property type="term" value="F:metal ion binding"/>
    <property type="evidence" value="ECO:0007669"/>
    <property type="project" value="UniProtKB-KW"/>
</dbReference>
<evidence type="ECO:0000256" key="3">
    <source>
        <dbReference type="ARBA" id="ARBA00012439"/>
    </source>
</evidence>
<dbReference type="GO" id="GO:0004337">
    <property type="term" value="F:(2E,6E)-farnesyl diphosphate synthase activity"/>
    <property type="evidence" value="ECO:0007669"/>
    <property type="project" value="UniProtKB-EC"/>
</dbReference>
<evidence type="ECO:0000256" key="2">
    <source>
        <dbReference type="ARBA" id="ARBA00006706"/>
    </source>
</evidence>
<evidence type="ECO:0000313" key="14">
    <source>
        <dbReference type="EMBL" id="MST69083.1"/>
    </source>
</evidence>
<dbReference type="CDD" id="cd00685">
    <property type="entry name" value="Trans_IPPS_HT"/>
    <property type="match status" value="1"/>
</dbReference>
<organism evidence="14">
    <name type="scientific">Baileyella intestinalis</name>
    <dbReference type="NCBI Taxonomy" id="2606709"/>
    <lineage>
        <taxon>Bacteria</taxon>
        <taxon>Bacillati</taxon>
        <taxon>Bacillota</taxon>
        <taxon>Clostridia</taxon>
        <taxon>Peptostreptococcales</taxon>
        <taxon>Anaerovoracaceae</taxon>
        <taxon>Baileyella</taxon>
    </lineage>
</organism>
<evidence type="ECO:0000256" key="11">
    <source>
        <dbReference type="ARBA" id="ARBA00049399"/>
    </source>
</evidence>
<dbReference type="InterPro" id="IPR008949">
    <property type="entry name" value="Isoprenoid_synthase_dom_sf"/>
</dbReference>
<proteinExistence type="inferred from homology"/>
<protein>
    <recommendedName>
        <fullName evidence="4">Farnesyl diphosphate synthase</fullName>
        <ecNumber evidence="3">2.5.1.10</ecNumber>
    </recommendedName>
    <alternativeName>
        <fullName evidence="10">(2E,6E)-farnesyl diphosphate synthase</fullName>
    </alternativeName>
    <alternativeName>
        <fullName evidence="9">Geranyltranstransferase</fullName>
    </alternativeName>
</protein>
<keyword evidence="13" id="KW-0175">Coiled coil</keyword>
<evidence type="ECO:0000256" key="13">
    <source>
        <dbReference type="SAM" id="Coils"/>
    </source>
</evidence>
<dbReference type="InterPro" id="IPR053378">
    <property type="entry name" value="Prenyl_diphosphate_synthase"/>
</dbReference>
<evidence type="ECO:0000256" key="10">
    <source>
        <dbReference type="ARBA" id="ARBA00032873"/>
    </source>
</evidence>
<dbReference type="NCBIfam" id="NF045485">
    <property type="entry name" value="FPPsyn"/>
    <property type="match status" value="1"/>
</dbReference>
<dbReference type="Gene3D" id="1.10.600.10">
    <property type="entry name" value="Farnesyl Diphosphate Synthase"/>
    <property type="match status" value="1"/>
</dbReference>
<dbReference type="PROSITE" id="PS00723">
    <property type="entry name" value="POLYPRENYL_SYNTHASE_1"/>
    <property type="match status" value="1"/>
</dbReference>
<sequence length="297" mass="32757">MTRTYDEYKGIIEEHLLDYFPTMDSRVDILRKAMAYSLEAGGKRLRPVLLLAACEFGGCDYREALPYAAAIEYVHTYSLIHDDLPAMDNDNLRRGIPTNHIVFGEDMAILAGDALLNTAMEVMMRNLTLHFDNHEKLMNCVRAALTIAKAAGVTGMIAGQVADVKNISDNVDSDIVDFIDSNKTGALIKAPVIAGLRIAGVKKEMILDFDIYAENIGKAFQISDDILDITSNPETLGKSIGKDQEEGKCNYAAVNGMDAAKKELNILTENAIAALEKYGEKAEFFTDLAEKLKERDH</sequence>
<dbReference type="Pfam" id="PF00348">
    <property type="entry name" value="polyprenyl_synt"/>
    <property type="match status" value="1"/>
</dbReference>
<dbReference type="GO" id="GO:0016114">
    <property type="term" value="P:terpenoid biosynthetic process"/>
    <property type="evidence" value="ECO:0007669"/>
    <property type="project" value="UniProtKB-ARBA"/>
</dbReference>
<dbReference type="SFLD" id="SFLDG01017">
    <property type="entry name" value="Polyprenyl_Transferase_Like"/>
    <property type="match status" value="1"/>
</dbReference>
<dbReference type="EMBL" id="VUNB01000004">
    <property type="protein sequence ID" value="MST69083.1"/>
    <property type="molecule type" value="Genomic_DNA"/>
</dbReference>